<evidence type="ECO:0000313" key="1">
    <source>
        <dbReference type="EMBL" id="MEI2454592.1"/>
    </source>
</evidence>
<name>A0ABU8D111_9GAMM</name>
<dbReference type="RefSeq" id="WP_336131490.1">
    <property type="nucleotide sequence ID" value="NZ_JBANDL010000002.1"/>
</dbReference>
<reference evidence="1 2" key="1">
    <citation type="submission" date="2024-02" db="EMBL/GenBank/DDBJ databases">
        <title>Lysobacter Genome Sequencing and Mining.</title>
        <authorList>
            <person name="Bierman J."/>
            <person name="Walker M.C."/>
        </authorList>
    </citation>
    <scope>NUCLEOTIDE SEQUENCE [LARGE SCALE GENOMIC DNA]</scope>
    <source>
        <strain evidence="1 2">PB6250</strain>
    </source>
</reference>
<dbReference type="EMBL" id="JBANDL010000002">
    <property type="protein sequence ID" value="MEI2454592.1"/>
    <property type="molecule type" value="Genomic_DNA"/>
</dbReference>
<protein>
    <submittedName>
        <fullName evidence="1">Toprim domain-containing protein</fullName>
    </submittedName>
</protein>
<evidence type="ECO:0000313" key="2">
    <source>
        <dbReference type="Proteomes" id="UP001387215"/>
    </source>
</evidence>
<keyword evidence="2" id="KW-1185">Reference proteome</keyword>
<sequence>MQTDTLNKICERLEQDFGFKKRKQYYQDGKCPECGQKELFTLRDNPNALKCGRENNCGAVIFVRDLYPDLFKNYSARFKQTDTAPHAAADAYLSEARGFDLSRLRGLYTQELHRDPELKITTATVRFPLVNGIWWERFIDHADRFGKQKAKFAPGKDRAGEWWQMEDTAAWPSEIWLTEGVFDAIALEHHGIAARALMSCNSYPDKALARLRAACEVAGKRLPTLVWALHNDNAGRTYTLKWHHRAKADGWKSKAAQIPQSGRNKIDWNDAHLRGAMKPSDRDTYLYEGALLCAVSPSKKARIIYKREERATFHFSHGNRLYWASFNAEAYNKAKDKLEGESTGMTEQELRDKALNDSLCVSEICNCHPQPLYYQSNRLTGESWYYYRITFPPGPYHKTEIKDTFTANQLTSATEFRNRLLHMASGAIWDGTTPQVIRLSKDTLFGLKTVETIPFIGYAREHGCYVFGDVAVKDGAVYKRNDEDFFDIGKLSLKSLNESIGLAINTKREEYRSDWLNMIWACYGVKGIVSLAFWFGSLFAEQIRAKQQSLPFIEMSGEPGTGKSTLIEFLWKLVGRTGHEGMDPAKSTLAGRMRTFTQVANLPVVLIESDRGKEDDLKLKKFDWEEIKPLFNGHIGRSIGVKNSGTDTYEPPFRASIVIEQNAPVSASKPVLERIVHMTFDKSLHSRENKAIAEQLTDIDVSEVSAFALMATQREAEVMKIVNDAARDYSNQLLSLADMKNVRLAHNHAQIMALVDALKLVTPLTDEQHSATHAALIQMALARQVALDVDHKHVQTFWELYDFVGGDSGSPPLNHANSESLIALSLVEFEARVMRAGIRMPCDLSELKDLLRTSRARKFLDHKNVKSRLTGEAKKCWVFQREI</sequence>
<dbReference type="Proteomes" id="UP001387215">
    <property type="component" value="Unassembled WGS sequence"/>
</dbReference>
<accession>A0ABU8D111</accession>
<dbReference type="CDD" id="cd01029">
    <property type="entry name" value="TOPRIM_primases"/>
    <property type="match status" value="1"/>
</dbReference>
<proteinExistence type="predicted"/>
<organism evidence="1 2">
    <name type="scientific">Lysobacter firmicutimachus</name>
    <dbReference type="NCBI Taxonomy" id="1792846"/>
    <lineage>
        <taxon>Bacteria</taxon>
        <taxon>Pseudomonadati</taxon>
        <taxon>Pseudomonadota</taxon>
        <taxon>Gammaproteobacteria</taxon>
        <taxon>Lysobacterales</taxon>
        <taxon>Lysobacteraceae</taxon>
        <taxon>Lysobacter</taxon>
    </lineage>
</organism>
<gene>
    <name evidence="1" type="ORF">V2J18_07850</name>
</gene>
<dbReference type="Gene3D" id="3.40.1360.10">
    <property type="match status" value="1"/>
</dbReference>
<comment type="caution">
    <text evidence="1">The sequence shown here is derived from an EMBL/GenBank/DDBJ whole genome shotgun (WGS) entry which is preliminary data.</text>
</comment>
<dbReference type="InterPro" id="IPR034154">
    <property type="entry name" value="TOPRIM_DnaG/twinkle"/>
</dbReference>
<dbReference type="Pfam" id="PF13155">
    <property type="entry name" value="Toprim_2"/>
    <property type="match status" value="1"/>
</dbReference>